<sequence length="221" mass="24419">MQPVKLLLGTAFLGVFLVVGYLYLPSSSEYQVKDEQRLISTKEMFDVDRPPIPSVVRQVISNVESLGVDIEPVEESSWVSEPINEFSTELYEFIEAEGIKYVNTVNYPFDSETESELARISKSGDILLFDNTEPEYLASIGVSHMDIVSDYFGTASEGDALIASGVKNPDGGIHYLVLPISDKGDKQVFLEDVKLAVSLFKAEKARLIEPSNNEQTASITP</sequence>
<proteinExistence type="predicted"/>
<gene>
    <name evidence="2" type="ORF">FN961_18945</name>
</gene>
<name>A0A553JJX4_SHEHA</name>
<dbReference type="AlphaFoldDB" id="A0A553JJX4"/>
<feature type="transmembrane region" description="Helical" evidence="1">
    <location>
        <begin position="6"/>
        <end position="24"/>
    </location>
</feature>
<dbReference type="EMBL" id="VKGK01000027">
    <property type="protein sequence ID" value="TRY12767.1"/>
    <property type="molecule type" value="Genomic_DNA"/>
</dbReference>
<keyword evidence="2" id="KW-0413">Isomerase</keyword>
<dbReference type="OrthoDB" id="6198184at2"/>
<evidence type="ECO:0000256" key="1">
    <source>
        <dbReference type="SAM" id="Phobius"/>
    </source>
</evidence>
<organism evidence="2 3">
    <name type="scientific">Shewanella hanedai</name>
    <name type="common">Alteromonas hanedai</name>
    <dbReference type="NCBI Taxonomy" id="25"/>
    <lineage>
        <taxon>Bacteria</taxon>
        <taxon>Pseudomonadati</taxon>
        <taxon>Pseudomonadota</taxon>
        <taxon>Gammaproteobacteria</taxon>
        <taxon>Alteromonadales</taxon>
        <taxon>Shewanellaceae</taxon>
        <taxon>Shewanella</taxon>
    </lineage>
</organism>
<accession>A0A553JJX4</accession>
<keyword evidence="1" id="KW-0812">Transmembrane</keyword>
<keyword evidence="3" id="KW-1185">Reference proteome</keyword>
<dbReference type="GO" id="GO:0016853">
    <property type="term" value="F:isomerase activity"/>
    <property type="evidence" value="ECO:0007669"/>
    <property type="project" value="UniProtKB-KW"/>
</dbReference>
<comment type="caution">
    <text evidence="2">The sequence shown here is derived from an EMBL/GenBank/DDBJ whole genome shotgun (WGS) entry which is preliminary data.</text>
</comment>
<keyword evidence="1" id="KW-0472">Membrane</keyword>
<protein>
    <submittedName>
        <fullName evidence="2">Topoisomerase I</fullName>
    </submittedName>
</protein>
<dbReference type="Proteomes" id="UP000318126">
    <property type="component" value="Unassembled WGS sequence"/>
</dbReference>
<reference evidence="3" key="1">
    <citation type="submission" date="2019-07" db="EMBL/GenBank/DDBJ databases">
        <title>Shewanella sp. YLB-08 draft genomic sequence.</title>
        <authorList>
            <person name="Yu L."/>
        </authorList>
    </citation>
    <scope>NUCLEOTIDE SEQUENCE [LARGE SCALE GENOMIC DNA]</scope>
    <source>
        <strain evidence="3">JCM 20706</strain>
    </source>
</reference>
<keyword evidence="1" id="KW-1133">Transmembrane helix</keyword>
<evidence type="ECO:0000313" key="3">
    <source>
        <dbReference type="Proteomes" id="UP000318126"/>
    </source>
</evidence>
<dbReference type="RefSeq" id="WP_144041745.1">
    <property type="nucleotide sequence ID" value="NZ_BMPL01000025.1"/>
</dbReference>
<evidence type="ECO:0000313" key="2">
    <source>
        <dbReference type="EMBL" id="TRY12767.1"/>
    </source>
</evidence>